<name>A0A8I0TZ56_9ACTN</name>
<comment type="caution">
    <text evidence="2">The sequence shown here is derived from an EMBL/GenBank/DDBJ whole genome shotgun (WGS) entry which is preliminary data.</text>
</comment>
<dbReference type="Proteomes" id="UP000629287">
    <property type="component" value="Unassembled WGS sequence"/>
</dbReference>
<organism evidence="2 3">
    <name type="scientific">Streptomyces stelliscabiei</name>
    <dbReference type="NCBI Taxonomy" id="146820"/>
    <lineage>
        <taxon>Bacteria</taxon>
        <taxon>Bacillati</taxon>
        <taxon>Actinomycetota</taxon>
        <taxon>Actinomycetes</taxon>
        <taxon>Kitasatosporales</taxon>
        <taxon>Streptomycetaceae</taxon>
        <taxon>Streptomyces</taxon>
    </lineage>
</organism>
<evidence type="ECO:0000313" key="3">
    <source>
        <dbReference type="Proteomes" id="UP000629287"/>
    </source>
</evidence>
<dbReference type="AlphaFoldDB" id="A0A8I0TZ56"/>
<sequence>MAKQPSPRQPKYPHAWHAPFPRTAPLGHRQAHPNLPDTEARDT</sequence>
<reference evidence="2 3" key="1">
    <citation type="submission" date="2020-10" db="EMBL/GenBank/DDBJ databases">
        <title>Sequencing the genomes of 1000 actinobacteria strains.</title>
        <authorList>
            <person name="Klenk H.-P."/>
        </authorList>
    </citation>
    <scope>NUCLEOTIDE SEQUENCE [LARGE SCALE GENOMIC DNA]</scope>
    <source>
        <strain evidence="2 3">DSM 41803</strain>
    </source>
</reference>
<feature type="region of interest" description="Disordered" evidence="1">
    <location>
        <begin position="1"/>
        <end position="43"/>
    </location>
</feature>
<keyword evidence="3" id="KW-1185">Reference proteome</keyword>
<dbReference type="EMBL" id="JADBGF010000003">
    <property type="protein sequence ID" value="MBE1603098.1"/>
    <property type="molecule type" value="Genomic_DNA"/>
</dbReference>
<evidence type="ECO:0000256" key="1">
    <source>
        <dbReference type="SAM" id="MobiDB-lite"/>
    </source>
</evidence>
<gene>
    <name evidence="2" type="ORF">H4687_009327</name>
</gene>
<evidence type="ECO:0000313" key="2">
    <source>
        <dbReference type="EMBL" id="MBE1603098.1"/>
    </source>
</evidence>
<accession>A0A8I0TZ56</accession>
<proteinExistence type="predicted"/>
<protein>
    <submittedName>
        <fullName evidence="2">Uncharacterized protein</fullName>
    </submittedName>
</protein>